<gene>
    <name evidence="2" type="ORF">KDA_76300</name>
</gene>
<dbReference type="Proteomes" id="UP000287171">
    <property type="component" value="Unassembled WGS sequence"/>
</dbReference>
<sequence>MANRWITSGRFPIKGDPETQQPELVGTPPRTRQVRVSDVAKLHKILYPEQSISPVIRPLDVTSI</sequence>
<organism evidence="2 3">
    <name type="scientific">Dictyobacter alpinus</name>
    <dbReference type="NCBI Taxonomy" id="2014873"/>
    <lineage>
        <taxon>Bacteria</taxon>
        <taxon>Bacillati</taxon>
        <taxon>Chloroflexota</taxon>
        <taxon>Ktedonobacteria</taxon>
        <taxon>Ktedonobacterales</taxon>
        <taxon>Dictyobacteraceae</taxon>
        <taxon>Dictyobacter</taxon>
    </lineage>
</organism>
<keyword evidence="3" id="KW-1185">Reference proteome</keyword>
<dbReference type="EMBL" id="BIFT01000003">
    <property type="protein sequence ID" value="GCE32146.1"/>
    <property type="molecule type" value="Genomic_DNA"/>
</dbReference>
<evidence type="ECO:0000313" key="3">
    <source>
        <dbReference type="Proteomes" id="UP000287171"/>
    </source>
</evidence>
<accession>A0A402BLE4</accession>
<feature type="region of interest" description="Disordered" evidence="1">
    <location>
        <begin position="1"/>
        <end position="32"/>
    </location>
</feature>
<comment type="caution">
    <text evidence="2">The sequence shown here is derived from an EMBL/GenBank/DDBJ whole genome shotgun (WGS) entry which is preliminary data.</text>
</comment>
<evidence type="ECO:0000256" key="1">
    <source>
        <dbReference type="SAM" id="MobiDB-lite"/>
    </source>
</evidence>
<name>A0A402BLE4_9CHLR</name>
<reference evidence="3" key="1">
    <citation type="submission" date="2018-12" db="EMBL/GenBank/DDBJ databases">
        <title>Tengunoibacter tsumagoiensis gen. nov., sp. nov., Dictyobacter kobayashii sp. nov., D. alpinus sp. nov., and D. joshuensis sp. nov. and description of Dictyobacteraceae fam. nov. within the order Ktedonobacterales isolated from Tengu-no-mugimeshi.</title>
        <authorList>
            <person name="Wang C.M."/>
            <person name="Zheng Y."/>
            <person name="Sakai Y."/>
            <person name="Toyoda A."/>
            <person name="Minakuchi Y."/>
            <person name="Abe K."/>
            <person name="Yokota A."/>
            <person name="Yabe S."/>
        </authorList>
    </citation>
    <scope>NUCLEOTIDE SEQUENCE [LARGE SCALE GENOMIC DNA]</scope>
    <source>
        <strain evidence="3">Uno16</strain>
    </source>
</reference>
<evidence type="ECO:0000313" key="2">
    <source>
        <dbReference type="EMBL" id="GCE32146.1"/>
    </source>
</evidence>
<proteinExistence type="predicted"/>
<dbReference type="AlphaFoldDB" id="A0A402BLE4"/>
<protein>
    <submittedName>
        <fullName evidence="2">Uncharacterized protein</fullName>
    </submittedName>
</protein>